<dbReference type="PANTHER" id="PTHR31174">
    <property type="entry name" value="SEED MATURATION FAMILY PROTEIN"/>
    <property type="match status" value="1"/>
</dbReference>
<comment type="similarity">
    <text evidence="1">Belongs to the LEA type SMP family.</text>
</comment>
<dbReference type="Pfam" id="PF04927">
    <property type="entry name" value="SMP"/>
    <property type="match status" value="3"/>
</dbReference>
<evidence type="ECO:0000313" key="5">
    <source>
        <dbReference type="Proteomes" id="UP000836841"/>
    </source>
</evidence>
<sequence>MSQQEQPKKPQEPVKYGDVFEVSGELADKLIQPEDANMMQAAETRVFGHTQKGGAAAVMQSAATANKRGGFVHPGDTTDIAAERGVTVAQTDVPGARVTTEFVGGQVIGQYVEPKPVASTAATDAEALGLNLQSAITIGEALEATAKTAGDKPVDQSDAAAIQAAEVRASGSNVIAPGGVAASAQSAANHNAIIDREEDKIKLVDVLAGATGKLQADKAVTRQDAEGVVSAELRNNPNLSTHPGGVAASVTAAARLNEKSDI</sequence>
<name>A0AAU9RX84_THLAR</name>
<evidence type="ECO:0000256" key="1">
    <source>
        <dbReference type="ARBA" id="ARBA00010733"/>
    </source>
</evidence>
<dbReference type="EMBL" id="OU466859">
    <property type="protein sequence ID" value="CAH2053017.1"/>
    <property type="molecule type" value="Genomic_DNA"/>
</dbReference>
<gene>
    <name evidence="4" type="ORF">TAV2_LOCUS9024</name>
</gene>
<dbReference type="InterPro" id="IPR042971">
    <property type="entry name" value="LEA_SMP"/>
</dbReference>
<keyword evidence="5" id="KW-1185">Reference proteome</keyword>
<feature type="domain" description="SMP" evidence="3">
    <location>
        <begin position="136"/>
        <end position="192"/>
    </location>
</feature>
<evidence type="ECO:0000259" key="3">
    <source>
        <dbReference type="Pfam" id="PF04927"/>
    </source>
</evidence>
<proteinExistence type="inferred from homology"/>
<keyword evidence="2" id="KW-0677">Repeat</keyword>
<evidence type="ECO:0000313" key="4">
    <source>
        <dbReference type="EMBL" id="CAH2053017.1"/>
    </source>
</evidence>
<organism evidence="4 5">
    <name type="scientific">Thlaspi arvense</name>
    <name type="common">Field penny-cress</name>
    <dbReference type="NCBI Taxonomy" id="13288"/>
    <lineage>
        <taxon>Eukaryota</taxon>
        <taxon>Viridiplantae</taxon>
        <taxon>Streptophyta</taxon>
        <taxon>Embryophyta</taxon>
        <taxon>Tracheophyta</taxon>
        <taxon>Spermatophyta</taxon>
        <taxon>Magnoliopsida</taxon>
        <taxon>eudicotyledons</taxon>
        <taxon>Gunneridae</taxon>
        <taxon>Pentapetalae</taxon>
        <taxon>rosids</taxon>
        <taxon>malvids</taxon>
        <taxon>Brassicales</taxon>
        <taxon>Brassicaceae</taxon>
        <taxon>Thlaspideae</taxon>
        <taxon>Thlaspi</taxon>
    </lineage>
</organism>
<accession>A0AAU9RX84</accession>
<feature type="domain" description="SMP" evidence="3">
    <location>
        <begin position="201"/>
        <end position="259"/>
    </location>
</feature>
<dbReference type="Proteomes" id="UP000836841">
    <property type="component" value="Chromosome 3"/>
</dbReference>
<evidence type="ECO:0000256" key="2">
    <source>
        <dbReference type="ARBA" id="ARBA00022737"/>
    </source>
</evidence>
<feature type="domain" description="SMP" evidence="3">
    <location>
        <begin position="14"/>
        <end position="68"/>
    </location>
</feature>
<dbReference type="PANTHER" id="PTHR31174:SF7">
    <property type="entry name" value="LATE EMBRYOGENESIS ABUNDANT PROTEIN 31-RELATED"/>
    <property type="match status" value="1"/>
</dbReference>
<protein>
    <recommendedName>
        <fullName evidence="3">SMP domain-containing protein</fullName>
    </recommendedName>
</protein>
<reference evidence="4 5" key="1">
    <citation type="submission" date="2022-03" db="EMBL/GenBank/DDBJ databases">
        <authorList>
            <person name="Nunn A."/>
            <person name="Chopra R."/>
            <person name="Nunn A."/>
            <person name="Contreras Garrido A."/>
        </authorList>
    </citation>
    <scope>NUCLEOTIDE SEQUENCE [LARGE SCALE GENOMIC DNA]</scope>
</reference>
<dbReference type="AlphaFoldDB" id="A0AAU9RX84"/>
<dbReference type="InterPro" id="IPR007011">
    <property type="entry name" value="LEA_SMP_dom"/>
</dbReference>